<dbReference type="Proteomes" id="UP000544122">
    <property type="component" value="Unassembled WGS sequence"/>
</dbReference>
<accession>A0A7Y4GN93</accession>
<dbReference type="NCBIfam" id="TIGR00765">
    <property type="entry name" value="yihY_not_rbn"/>
    <property type="match status" value="1"/>
</dbReference>
<evidence type="ECO:0000256" key="7">
    <source>
        <dbReference type="SAM" id="Phobius"/>
    </source>
</evidence>
<dbReference type="GO" id="GO:0005886">
    <property type="term" value="C:plasma membrane"/>
    <property type="evidence" value="ECO:0007669"/>
    <property type="project" value="UniProtKB-SubCell"/>
</dbReference>
<feature type="transmembrane region" description="Helical" evidence="7">
    <location>
        <begin position="149"/>
        <end position="172"/>
    </location>
</feature>
<dbReference type="EMBL" id="JAAVLX010000001">
    <property type="protein sequence ID" value="NOJ38442.1"/>
    <property type="molecule type" value="Genomic_DNA"/>
</dbReference>
<reference evidence="8 9" key="1">
    <citation type="submission" date="2020-03" db="EMBL/GenBank/DDBJ databases">
        <title>Bradyrhizobium diversity isolated from nodules of Indigofera sp.</title>
        <authorList>
            <person name="Klepa M."/>
            <person name="Helene L."/>
            <person name="Hungria M."/>
        </authorList>
    </citation>
    <scope>NUCLEOTIDE SEQUENCE [LARGE SCALE GENOMIC DNA]</scope>
    <source>
        <strain evidence="8 9">WSM 1791</strain>
    </source>
</reference>
<comment type="subcellular location">
    <subcellularLocation>
        <location evidence="1">Cell membrane</location>
        <topology evidence="1">Multi-pass membrane protein</topology>
    </subcellularLocation>
</comment>
<comment type="caution">
    <text evidence="8">The sequence shown here is derived from an EMBL/GenBank/DDBJ whole genome shotgun (WGS) entry which is preliminary data.</text>
</comment>
<keyword evidence="9" id="KW-1185">Reference proteome</keyword>
<dbReference type="PANTHER" id="PTHR30213">
    <property type="entry name" value="INNER MEMBRANE PROTEIN YHJD"/>
    <property type="match status" value="1"/>
</dbReference>
<keyword evidence="3 7" id="KW-0812">Transmembrane</keyword>
<feature type="transmembrane region" description="Helical" evidence="7">
    <location>
        <begin position="237"/>
        <end position="254"/>
    </location>
</feature>
<evidence type="ECO:0000313" key="8">
    <source>
        <dbReference type="EMBL" id="NOJ38442.1"/>
    </source>
</evidence>
<dbReference type="PANTHER" id="PTHR30213:SF0">
    <property type="entry name" value="UPF0761 MEMBRANE PROTEIN YIHY"/>
    <property type="match status" value="1"/>
</dbReference>
<dbReference type="InterPro" id="IPR017039">
    <property type="entry name" value="Virul_fac_BrkB"/>
</dbReference>
<evidence type="ECO:0000256" key="6">
    <source>
        <dbReference type="SAM" id="MobiDB-lite"/>
    </source>
</evidence>
<name>A0A7Y4GN93_9BRAD</name>
<protein>
    <submittedName>
        <fullName evidence="8">YihY/virulence factor BrkB family protein</fullName>
    </submittedName>
</protein>
<sequence>MEERRRSLRIKAERRGTVAMSDVSYLHETKLDPARGEPDGSAAPGDQGRGRRAVSPWQIPWRGWKDILIRTYQQVSEDRLLAVAAGVVFYGLLALFPAITALVSAYALFANASTINDHMTMLAGILPEGALGIVRDQVGRVLAKGDVKLGLAFLFSFLLAVWSANGGIKAIIDALNVVYDEDEKRGFFKLNAVSLAFTFGGLVAVLLAIGSVVALPIVLSTIGLGSVTDALFRIGRWPLLVLTMLFGLAVLYRFGPSRRSAQWRWLSVGSVVATLTWLAGSALLSFYLANYANYDATYGSLGAAIGLMMWMWMSTIVVLFGAELNSEIEHQTAADSTEGGNRPMGQRGAKMADTIGEAKS</sequence>
<evidence type="ECO:0000256" key="5">
    <source>
        <dbReference type="ARBA" id="ARBA00023136"/>
    </source>
</evidence>
<feature type="transmembrane region" description="Helical" evidence="7">
    <location>
        <begin position="301"/>
        <end position="322"/>
    </location>
</feature>
<dbReference type="Pfam" id="PF03631">
    <property type="entry name" value="Virul_fac_BrkB"/>
    <property type="match status" value="1"/>
</dbReference>
<feature type="region of interest" description="Disordered" evidence="6">
    <location>
        <begin position="30"/>
        <end position="53"/>
    </location>
</feature>
<keyword evidence="2" id="KW-1003">Cell membrane</keyword>
<evidence type="ECO:0000256" key="4">
    <source>
        <dbReference type="ARBA" id="ARBA00022989"/>
    </source>
</evidence>
<feature type="transmembrane region" description="Helical" evidence="7">
    <location>
        <begin position="80"/>
        <end position="109"/>
    </location>
</feature>
<feature type="transmembrane region" description="Helical" evidence="7">
    <location>
        <begin position="266"/>
        <end position="289"/>
    </location>
</feature>
<evidence type="ECO:0000256" key="1">
    <source>
        <dbReference type="ARBA" id="ARBA00004651"/>
    </source>
</evidence>
<feature type="region of interest" description="Disordered" evidence="6">
    <location>
        <begin position="332"/>
        <end position="360"/>
    </location>
</feature>
<gene>
    <name evidence="8" type="ORF">HCN58_02235</name>
</gene>
<evidence type="ECO:0000256" key="2">
    <source>
        <dbReference type="ARBA" id="ARBA00022475"/>
    </source>
</evidence>
<keyword evidence="5 7" id="KW-0472">Membrane</keyword>
<organism evidence="8 9">
    <name type="scientific">Bradyrhizobium australiense</name>
    <dbReference type="NCBI Taxonomy" id="2721161"/>
    <lineage>
        <taxon>Bacteria</taxon>
        <taxon>Pseudomonadati</taxon>
        <taxon>Pseudomonadota</taxon>
        <taxon>Alphaproteobacteria</taxon>
        <taxon>Hyphomicrobiales</taxon>
        <taxon>Nitrobacteraceae</taxon>
        <taxon>Bradyrhizobium</taxon>
    </lineage>
</organism>
<keyword evidence="4 7" id="KW-1133">Transmembrane helix</keyword>
<proteinExistence type="predicted"/>
<dbReference type="AlphaFoldDB" id="A0A7Y4GN93"/>
<evidence type="ECO:0000256" key="3">
    <source>
        <dbReference type="ARBA" id="ARBA00022692"/>
    </source>
</evidence>
<evidence type="ECO:0000313" key="9">
    <source>
        <dbReference type="Proteomes" id="UP000544122"/>
    </source>
</evidence>
<feature type="transmembrane region" description="Helical" evidence="7">
    <location>
        <begin position="193"/>
        <end position="217"/>
    </location>
</feature>